<dbReference type="GO" id="GO:0008270">
    <property type="term" value="F:zinc ion binding"/>
    <property type="evidence" value="ECO:0007669"/>
    <property type="project" value="UniProtKB-KW"/>
</dbReference>
<dbReference type="PROSITE" id="PS50089">
    <property type="entry name" value="ZF_RING_2"/>
    <property type="match status" value="1"/>
</dbReference>
<comment type="caution">
    <text evidence="5">The sequence shown here is derived from an EMBL/GenBank/DDBJ whole genome shotgun (WGS) entry which is preliminary data.</text>
</comment>
<keyword evidence="2" id="KW-0472">Membrane</keyword>
<dbReference type="Pfam" id="PF13639">
    <property type="entry name" value="zf-RING_2"/>
    <property type="match status" value="1"/>
</dbReference>
<keyword evidence="1" id="KW-0479">Metal-binding</keyword>
<reference evidence="5" key="1">
    <citation type="submission" date="2022-10" db="EMBL/GenBank/DDBJ databases">
        <authorList>
            <person name="Chen Y."/>
            <person name="Dougan E. K."/>
            <person name="Chan C."/>
            <person name="Rhodes N."/>
            <person name="Thang M."/>
        </authorList>
    </citation>
    <scope>NUCLEOTIDE SEQUENCE</scope>
</reference>
<name>A0A9P1FNB9_9DINO</name>
<keyword evidence="2" id="KW-1133">Transmembrane helix</keyword>
<feature type="signal peptide" evidence="3">
    <location>
        <begin position="1"/>
        <end position="17"/>
    </location>
</feature>
<keyword evidence="2" id="KW-0812">Transmembrane</keyword>
<evidence type="ECO:0000313" key="5">
    <source>
        <dbReference type="EMBL" id="CAI3982428.1"/>
    </source>
</evidence>
<evidence type="ECO:0000313" key="8">
    <source>
        <dbReference type="Proteomes" id="UP001152797"/>
    </source>
</evidence>
<keyword evidence="3" id="KW-0732">Signal</keyword>
<dbReference type="InterPro" id="IPR033438">
    <property type="entry name" value="MOLO1"/>
</dbReference>
<feature type="chain" id="PRO_5043272054" evidence="3">
    <location>
        <begin position="18"/>
        <end position="444"/>
    </location>
</feature>
<reference evidence="6" key="2">
    <citation type="submission" date="2024-04" db="EMBL/GenBank/DDBJ databases">
        <authorList>
            <person name="Chen Y."/>
            <person name="Shah S."/>
            <person name="Dougan E. K."/>
            <person name="Thang M."/>
            <person name="Chan C."/>
        </authorList>
    </citation>
    <scope>NUCLEOTIDE SEQUENCE [LARGE SCALE GENOMIC DNA]</scope>
</reference>
<dbReference type="GO" id="GO:0005892">
    <property type="term" value="C:acetylcholine-gated channel complex"/>
    <property type="evidence" value="ECO:0007669"/>
    <property type="project" value="InterPro"/>
</dbReference>
<dbReference type="EMBL" id="CAMXCT030000714">
    <property type="protein sequence ID" value="CAL4769740.1"/>
    <property type="molecule type" value="Genomic_DNA"/>
</dbReference>
<gene>
    <name evidence="5" type="ORF">C1SCF055_LOCUS10123</name>
</gene>
<evidence type="ECO:0000313" key="7">
    <source>
        <dbReference type="EMBL" id="CAL4769740.1"/>
    </source>
</evidence>
<dbReference type="Gene3D" id="3.10.310.50">
    <property type="match status" value="1"/>
</dbReference>
<dbReference type="InterPro" id="IPR013083">
    <property type="entry name" value="Znf_RING/FYVE/PHD"/>
</dbReference>
<sequence>MNFFVFQVLAAAELASAIVHNEQLASVESTRDKWTADAVPNPMKSPDKCGLSAPGFICDPDKELSDSERQEIQQVLVNISQNTRLLCPDGKNHSYQAAVLVVKNIASSEWLGFFHNDKERTGESFAHRVGDGWGVGDAGCDNGVLLFVSVRDRMFYLKTAKKTRAVLTDYTAERILSNMKPLLKRGKVGDAVLKGCTEILDSLEGRSVPVYRSWGDYITIFILSIVLCCHLPQILAAIFLCLGFLVGILLYPFAKLADAVSSCWSRLRTSSAQKDLERVQQEMEKDEFDQTMCPICLEDFPDVGKVEDMRRLECKHCFHAECVDKWLKENESCPLCRAEVDVQLTDDDKKKSDSYQRRLRFYLSRLSVRHPRTFSSSGRTPFYTSSHDLYFVYVPSPGWTESLNGHFSNIASASSSLGNSMGGGGGGGFGGGGFGGGGGAGGGW</sequence>
<evidence type="ECO:0000256" key="3">
    <source>
        <dbReference type="SAM" id="SignalP"/>
    </source>
</evidence>
<dbReference type="AlphaFoldDB" id="A0A9P1FNB9"/>
<dbReference type="Pfam" id="PF17175">
    <property type="entry name" value="MOLO1"/>
    <property type="match status" value="1"/>
</dbReference>
<dbReference type="EMBL" id="CAMXCT010000714">
    <property type="protein sequence ID" value="CAI3982428.1"/>
    <property type="molecule type" value="Genomic_DNA"/>
</dbReference>
<feature type="transmembrane region" description="Helical" evidence="2">
    <location>
        <begin position="234"/>
        <end position="254"/>
    </location>
</feature>
<dbReference type="Gene3D" id="3.30.40.10">
    <property type="entry name" value="Zinc/RING finger domain, C3HC4 (zinc finger)"/>
    <property type="match status" value="1"/>
</dbReference>
<proteinExistence type="predicted"/>
<dbReference type="PANTHER" id="PTHR33748:SF5">
    <property type="entry name" value="GROUND-LIKE DOMAIN-CONTAINING PROTEIN"/>
    <property type="match status" value="1"/>
</dbReference>
<protein>
    <submittedName>
        <fullName evidence="7">Dynein heavy chain 12, axonemal</fullName>
    </submittedName>
</protein>
<feature type="domain" description="RING-type" evidence="4">
    <location>
        <begin position="293"/>
        <end position="337"/>
    </location>
</feature>
<keyword evidence="1" id="KW-0863">Zinc-finger</keyword>
<dbReference type="Proteomes" id="UP001152797">
    <property type="component" value="Unassembled WGS sequence"/>
</dbReference>
<evidence type="ECO:0000259" key="4">
    <source>
        <dbReference type="PROSITE" id="PS50089"/>
    </source>
</evidence>
<dbReference type="SUPFAM" id="SSF57850">
    <property type="entry name" value="RING/U-box"/>
    <property type="match status" value="1"/>
</dbReference>
<keyword evidence="1" id="KW-0862">Zinc</keyword>
<dbReference type="OrthoDB" id="429607at2759"/>
<keyword evidence="8" id="KW-1185">Reference proteome</keyword>
<organism evidence="5">
    <name type="scientific">Cladocopium goreaui</name>
    <dbReference type="NCBI Taxonomy" id="2562237"/>
    <lineage>
        <taxon>Eukaryota</taxon>
        <taxon>Sar</taxon>
        <taxon>Alveolata</taxon>
        <taxon>Dinophyceae</taxon>
        <taxon>Suessiales</taxon>
        <taxon>Symbiodiniaceae</taxon>
        <taxon>Cladocopium</taxon>
    </lineage>
</organism>
<dbReference type="InterPro" id="IPR001841">
    <property type="entry name" value="Znf_RING"/>
</dbReference>
<evidence type="ECO:0000313" key="6">
    <source>
        <dbReference type="EMBL" id="CAL1135803.1"/>
    </source>
</evidence>
<evidence type="ECO:0000256" key="2">
    <source>
        <dbReference type="SAM" id="Phobius"/>
    </source>
</evidence>
<accession>A0A9P1FNB9</accession>
<evidence type="ECO:0000256" key="1">
    <source>
        <dbReference type="PROSITE-ProRule" id="PRU00175"/>
    </source>
</evidence>
<dbReference type="PANTHER" id="PTHR33748">
    <property type="entry name" value="PROTEIN CBG04600"/>
    <property type="match status" value="1"/>
</dbReference>
<dbReference type="EMBL" id="CAMXCT020000714">
    <property type="protein sequence ID" value="CAL1135803.1"/>
    <property type="molecule type" value="Genomic_DNA"/>
</dbReference>
<dbReference type="SMART" id="SM00184">
    <property type="entry name" value="RING"/>
    <property type="match status" value="1"/>
</dbReference>